<organism evidence="1 2">
    <name type="scientific">Bacillus wiedmannii</name>
    <dbReference type="NCBI Taxonomy" id="1890302"/>
    <lineage>
        <taxon>Bacteria</taxon>
        <taxon>Bacillati</taxon>
        <taxon>Bacillota</taxon>
        <taxon>Bacilli</taxon>
        <taxon>Bacillales</taxon>
        <taxon>Bacillaceae</taxon>
        <taxon>Bacillus</taxon>
        <taxon>Bacillus cereus group</taxon>
    </lineage>
</organism>
<name>A0A4U3AVG0_9BACI</name>
<dbReference type="AlphaFoldDB" id="A0A4U3AVG0"/>
<evidence type="ECO:0000313" key="1">
    <source>
        <dbReference type="EMBL" id="TKI92567.1"/>
    </source>
</evidence>
<proteinExistence type="predicted"/>
<dbReference type="InterPro" id="IPR023214">
    <property type="entry name" value="HAD_sf"/>
</dbReference>
<accession>A0A4U3AVG0</accession>
<reference evidence="1 2" key="1">
    <citation type="journal article" date="2019" name="Environ. Microbiol.">
        <title>An active ?-lactamase is a part of an orchestrated cell wall stress resistance network of Bacillus subtilis and related rhizosphere species.</title>
        <authorList>
            <person name="Bucher T."/>
            <person name="Keren-Paz A."/>
            <person name="Hausser J."/>
            <person name="Olender T."/>
            <person name="Cytryn E."/>
            <person name="Kolodkin-Gal I."/>
        </authorList>
    </citation>
    <scope>NUCLEOTIDE SEQUENCE [LARGE SCALE GENOMIC DNA]</scope>
    <source>
        <strain evidence="1 2">I5</strain>
    </source>
</reference>
<dbReference type="Gene3D" id="3.40.50.1000">
    <property type="entry name" value="HAD superfamily/HAD-like"/>
    <property type="match status" value="1"/>
</dbReference>
<comment type="caution">
    <text evidence="1">The sequence shown here is derived from an EMBL/GenBank/DDBJ whole genome shotgun (WGS) entry which is preliminary data.</text>
</comment>
<dbReference type="EMBL" id="SZON01001100">
    <property type="protein sequence ID" value="TKI92567.1"/>
    <property type="molecule type" value="Genomic_DNA"/>
</dbReference>
<dbReference type="Pfam" id="PF08282">
    <property type="entry name" value="Hydrolase_3"/>
    <property type="match status" value="1"/>
</dbReference>
<protein>
    <submittedName>
        <fullName evidence="1">HAD family hydrolase</fullName>
    </submittedName>
</protein>
<evidence type="ECO:0000313" key="2">
    <source>
        <dbReference type="Proteomes" id="UP000305222"/>
    </source>
</evidence>
<dbReference type="InterPro" id="IPR036412">
    <property type="entry name" value="HAD-like_sf"/>
</dbReference>
<sequence>ACIGDSYNDIPMFSLTPHSFAMSQADDAVKEHAHYVVNTVKDAVNHVIAHNKNTTHSL</sequence>
<feature type="non-terminal residue" evidence="1">
    <location>
        <position position="1"/>
    </location>
</feature>
<gene>
    <name evidence="1" type="ORF">FC699_19750</name>
</gene>
<keyword evidence="1" id="KW-0378">Hydrolase</keyword>
<dbReference type="Proteomes" id="UP000305222">
    <property type="component" value="Unassembled WGS sequence"/>
</dbReference>
<dbReference type="GO" id="GO:0016787">
    <property type="term" value="F:hydrolase activity"/>
    <property type="evidence" value="ECO:0007669"/>
    <property type="project" value="UniProtKB-KW"/>
</dbReference>
<dbReference type="SUPFAM" id="SSF56784">
    <property type="entry name" value="HAD-like"/>
    <property type="match status" value="1"/>
</dbReference>